<sequence>MLASMAMTGCEDRSVQTGPADLAARDWLETQVRVVGYWRDLLVESGGDGSLIAALDEHAAFLQAAVMGRV</sequence>
<accession>A0ABU7LW71</accession>
<keyword evidence="2" id="KW-1185">Reference proteome</keyword>
<evidence type="ECO:0000313" key="1">
    <source>
        <dbReference type="EMBL" id="MEE2565806.1"/>
    </source>
</evidence>
<name>A0ABU7LW71_9PROT</name>
<dbReference type="Proteomes" id="UP001310692">
    <property type="component" value="Unassembled WGS sequence"/>
</dbReference>
<evidence type="ECO:0000313" key="2">
    <source>
        <dbReference type="Proteomes" id="UP001310692"/>
    </source>
</evidence>
<comment type="caution">
    <text evidence="1">The sequence shown here is derived from an EMBL/GenBank/DDBJ whole genome shotgun (WGS) entry which is preliminary data.</text>
</comment>
<gene>
    <name evidence="1" type="ORF">V0U35_03860</name>
</gene>
<proteinExistence type="predicted"/>
<dbReference type="RefSeq" id="WP_330195338.1">
    <property type="nucleotide sequence ID" value="NZ_JAZDRO010000001.1"/>
</dbReference>
<organism evidence="1 2">
    <name type="scientific">Hyphobacterium marinum</name>
    <dbReference type="NCBI Taxonomy" id="3116574"/>
    <lineage>
        <taxon>Bacteria</taxon>
        <taxon>Pseudomonadati</taxon>
        <taxon>Pseudomonadota</taxon>
        <taxon>Alphaproteobacteria</taxon>
        <taxon>Maricaulales</taxon>
        <taxon>Maricaulaceae</taxon>
        <taxon>Hyphobacterium</taxon>
    </lineage>
</organism>
<reference evidence="1 2" key="1">
    <citation type="submission" date="2024-01" db="EMBL/GenBank/DDBJ databases">
        <title>Hyphobacterium bacterium isolated from marine sediment.</title>
        <authorList>
            <person name="Zhao S."/>
        </authorList>
    </citation>
    <scope>NUCLEOTIDE SEQUENCE [LARGE SCALE GENOMIC DNA]</scope>
    <source>
        <strain evidence="1 2">Y60-23</strain>
    </source>
</reference>
<dbReference type="EMBL" id="JAZDRO010000001">
    <property type="protein sequence ID" value="MEE2565806.1"/>
    <property type="molecule type" value="Genomic_DNA"/>
</dbReference>
<protein>
    <submittedName>
        <fullName evidence="1">Uncharacterized protein</fullName>
    </submittedName>
</protein>